<dbReference type="Proteomes" id="UP000294887">
    <property type="component" value="Unassembled WGS sequence"/>
</dbReference>
<organism evidence="1 2">
    <name type="scientific">Cocleimonas flava</name>
    <dbReference type="NCBI Taxonomy" id="634765"/>
    <lineage>
        <taxon>Bacteria</taxon>
        <taxon>Pseudomonadati</taxon>
        <taxon>Pseudomonadota</taxon>
        <taxon>Gammaproteobacteria</taxon>
        <taxon>Thiotrichales</taxon>
        <taxon>Thiotrichaceae</taxon>
        <taxon>Cocleimonas</taxon>
    </lineage>
</organism>
<evidence type="ECO:0000313" key="2">
    <source>
        <dbReference type="Proteomes" id="UP000294887"/>
    </source>
</evidence>
<comment type="caution">
    <text evidence="1">The sequence shown here is derived from an EMBL/GenBank/DDBJ whole genome shotgun (WGS) entry which is preliminary data.</text>
</comment>
<gene>
    <name evidence="1" type="ORF">EV695_4067</name>
</gene>
<reference evidence="1 2" key="1">
    <citation type="submission" date="2019-03" db="EMBL/GenBank/DDBJ databases">
        <title>Genomic Encyclopedia of Type Strains, Phase IV (KMG-IV): sequencing the most valuable type-strain genomes for metagenomic binning, comparative biology and taxonomic classification.</title>
        <authorList>
            <person name="Goeker M."/>
        </authorList>
    </citation>
    <scope>NUCLEOTIDE SEQUENCE [LARGE SCALE GENOMIC DNA]</scope>
    <source>
        <strain evidence="1 2">DSM 24830</strain>
    </source>
</reference>
<evidence type="ECO:0000313" key="1">
    <source>
        <dbReference type="EMBL" id="TCJ81787.1"/>
    </source>
</evidence>
<protein>
    <submittedName>
        <fullName evidence="1">Uncharacterized protein</fullName>
    </submittedName>
</protein>
<dbReference type="EMBL" id="SMFQ01000010">
    <property type="protein sequence ID" value="TCJ81787.1"/>
    <property type="molecule type" value="Genomic_DNA"/>
</dbReference>
<sequence length="127" mass="14876">MNQLIGIETKRYSTFMKLVLEEFCENVSIQIGTGVTKSKIKTYEDKDIPWLLQNWCTNKKLKSTAFFSLKQNGEELFGFFDHPDNMWSDISTLPFIEKAASNKVIYFNVVDRSEEKSWFSKLMNKII</sequence>
<proteinExistence type="predicted"/>
<dbReference type="AlphaFoldDB" id="A0A4R1EKX7"/>
<accession>A0A4R1EKX7</accession>
<dbReference type="RefSeq" id="WP_131907825.1">
    <property type="nucleotide sequence ID" value="NZ_BAAAFU010000012.1"/>
</dbReference>
<keyword evidence="2" id="KW-1185">Reference proteome</keyword>
<name>A0A4R1EKX7_9GAMM</name>